<dbReference type="EMBL" id="FN649740">
    <property type="protein sequence ID" value="CBN78047.1"/>
    <property type="molecule type" value="Genomic_DNA"/>
</dbReference>
<dbReference type="InParanoid" id="D8LTD7"/>
<accession>D8LTD7</accession>
<dbReference type="GO" id="GO:0010181">
    <property type="term" value="F:FMN binding"/>
    <property type="evidence" value="ECO:0007669"/>
    <property type="project" value="InterPro"/>
</dbReference>
<dbReference type="GO" id="GO:0016020">
    <property type="term" value="C:membrane"/>
    <property type="evidence" value="ECO:0007669"/>
    <property type="project" value="TreeGrafter"/>
</dbReference>
<dbReference type="PANTHER" id="PTHR30546:SF23">
    <property type="entry name" value="FLAVOPROTEIN-LIKE PROTEIN YCP4-RELATED"/>
    <property type="match status" value="1"/>
</dbReference>
<dbReference type="GO" id="GO:0003955">
    <property type="term" value="F:NAD(P)H dehydrogenase (quinone) activity"/>
    <property type="evidence" value="ECO:0007669"/>
    <property type="project" value="InterPro"/>
</dbReference>
<dbReference type="Pfam" id="PF03358">
    <property type="entry name" value="FMN_red"/>
    <property type="match status" value="1"/>
</dbReference>
<feature type="domain" description="Flavodoxin-like" evidence="2">
    <location>
        <begin position="9"/>
        <end position="196"/>
    </location>
</feature>
<dbReference type="InterPro" id="IPR029039">
    <property type="entry name" value="Flavoprotein-like_sf"/>
</dbReference>
<dbReference type="NCBIfam" id="NF002999">
    <property type="entry name" value="PRK03767.1"/>
    <property type="match status" value="1"/>
</dbReference>
<evidence type="ECO:0000259" key="2">
    <source>
        <dbReference type="PROSITE" id="PS50902"/>
    </source>
</evidence>
<keyword evidence="4" id="KW-1185">Reference proteome</keyword>
<evidence type="ECO:0000313" key="4">
    <source>
        <dbReference type="Proteomes" id="UP000002630"/>
    </source>
</evidence>
<dbReference type="SUPFAM" id="SSF52218">
    <property type="entry name" value="Flavoproteins"/>
    <property type="match status" value="1"/>
</dbReference>
<dbReference type="STRING" id="2880.D8LTD7"/>
<dbReference type="NCBIfam" id="TIGR01755">
    <property type="entry name" value="flav_wrbA"/>
    <property type="match status" value="1"/>
</dbReference>
<dbReference type="Gene3D" id="3.40.50.360">
    <property type="match status" value="1"/>
</dbReference>
<dbReference type="eggNOG" id="KOG3135">
    <property type="taxonomic scope" value="Eukaryota"/>
</dbReference>
<protein>
    <submittedName>
        <fullName evidence="3">Flagellar associated protein, quinone reductase-like protein</fullName>
    </submittedName>
</protein>
<proteinExistence type="inferred from homology"/>
<dbReference type="InterPro" id="IPR008254">
    <property type="entry name" value="Flavodoxin/NO_synth"/>
</dbReference>
<name>D8LTD7_ECTSI</name>
<dbReference type="FunFam" id="3.40.50.360:FF:000001">
    <property type="entry name" value="NAD(P)H dehydrogenase (Quinone) FQR1-like"/>
    <property type="match status" value="1"/>
</dbReference>
<sequence length="211" mass="21993">MSADEKCKIYVLTYSLYGHVNTLAAEIKTGIEEAGCEAVMVRCPETLPADILEKMHAPPKDESIPEVDVKDLVNADGILFGFPTRFGTLPTQMKSVLDATGGLWQSGGLVGKPAGVFISTATQGGGQETSALTFLTQLAHHGMMFVPIGYSSPLLFNNDEVHGGSPYGAGTLAGGDGSRMPSDLEKGVAKHQGSFFAGTCKALKAGRAASA</sequence>
<dbReference type="OrthoDB" id="504689at2759"/>
<dbReference type="InterPro" id="IPR010089">
    <property type="entry name" value="Flavoprotein_WrbA-like"/>
</dbReference>
<dbReference type="OMA" id="KFADGNP"/>
<evidence type="ECO:0000313" key="3">
    <source>
        <dbReference type="EMBL" id="CBN78047.1"/>
    </source>
</evidence>
<evidence type="ECO:0000256" key="1">
    <source>
        <dbReference type="ARBA" id="ARBA00006961"/>
    </source>
</evidence>
<dbReference type="InterPro" id="IPR005025">
    <property type="entry name" value="FMN_Rdtase-like_dom"/>
</dbReference>
<gene>
    <name evidence="3" type="ORF">Esi_0082_0076</name>
</gene>
<organism evidence="3 4">
    <name type="scientific">Ectocarpus siliculosus</name>
    <name type="common">Brown alga</name>
    <name type="synonym">Conferva siliculosa</name>
    <dbReference type="NCBI Taxonomy" id="2880"/>
    <lineage>
        <taxon>Eukaryota</taxon>
        <taxon>Sar</taxon>
        <taxon>Stramenopiles</taxon>
        <taxon>Ochrophyta</taxon>
        <taxon>PX clade</taxon>
        <taxon>Phaeophyceae</taxon>
        <taxon>Ectocarpales</taxon>
        <taxon>Ectocarpaceae</taxon>
        <taxon>Ectocarpus</taxon>
    </lineage>
</organism>
<reference evidence="3 4" key="1">
    <citation type="journal article" date="2010" name="Nature">
        <title>The Ectocarpus genome and the independent evolution of multicellularity in brown algae.</title>
        <authorList>
            <person name="Cock J.M."/>
            <person name="Sterck L."/>
            <person name="Rouze P."/>
            <person name="Scornet D."/>
            <person name="Allen A.E."/>
            <person name="Amoutzias G."/>
            <person name="Anthouard V."/>
            <person name="Artiguenave F."/>
            <person name="Aury J.M."/>
            <person name="Badger J.H."/>
            <person name="Beszteri B."/>
            <person name="Billiau K."/>
            <person name="Bonnet E."/>
            <person name="Bothwell J.H."/>
            <person name="Bowler C."/>
            <person name="Boyen C."/>
            <person name="Brownlee C."/>
            <person name="Carrano C.J."/>
            <person name="Charrier B."/>
            <person name="Cho G.Y."/>
            <person name="Coelho S.M."/>
            <person name="Collen J."/>
            <person name="Corre E."/>
            <person name="Da Silva C."/>
            <person name="Delage L."/>
            <person name="Delaroque N."/>
            <person name="Dittami S.M."/>
            <person name="Doulbeau S."/>
            <person name="Elias M."/>
            <person name="Farnham G."/>
            <person name="Gachon C.M."/>
            <person name="Gschloessl B."/>
            <person name="Heesch S."/>
            <person name="Jabbari K."/>
            <person name="Jubin C."/>
            <person name="Kawai H."/>
            <person name="Kimura K."/>
            <person name="Kloareg B."/>
            <person name="Kupper F.C."/>
            <person name="Lang D."/>
            <person name="Le Bail A."/>
            <person name="Leblanc C."/>
            <person name="Lerouge P."/>
            <person name="Lohr M."/>
            <person name="Lopez P.J."/>
            <person name="Martens C."/>
            <person name="Maumus F."/>
            <person name="Michel G."/>
            <person name="Miranda-Saavedra D."/>
            <person name="Morales J."/>
            <person name="Moreau H."/>
            <person name="Motomura T."/>
            <person name="Nagasato C."/>
            <person name="Napoli C.A."/>
            <person name="Nelson D.R."/>
            <person name="Nyvall-Collen P."/>
            <person name="Peters A.F."/>
            <person name="Pommier C."/>
            <person name="Potin P."/>
            <person name="Poulain J."/>
            <person name="Quesneville H."/>
            <person name="Read B."/>
            <person name="Rensing S.A."/>
            <person name="Ritter A."/>
            <person name="Rousvoal S."/>
            <person name="Samanta M."/>
            <person name="Samson G."/>
            <person name="Schroeder D.C."/>
            <person name="Segurens B."/>
            <person name="Strittmatter M."/>
            <person name="Tonon T."/>
            <person name="Tregear J.W."/>
            <person name="Valentin K."/>
            <person name="von Dassow P."/>
            <person name="Yamagishi T."/>
            <person name="Van de Peer Y."/>
            <person name="Wincker P."/>
        </authorList>
    </citation>
    <scope>NUCLEOTIDE SEQUENCE [LARGE SCALE GENOMIC DNA]</scope>
    <source>
        <strain evidence="4">Ec32 / CCAP1310/4</strain>
    </source>
</reference>
<dbReference type="Proteomes" id="UP000002630">
    <property type="component" value="Linkage Group LG15"/>
</dbReference>
<comment type="similarity">
    <text evidence="1">Belongs to the WrbA family.</text>
</comment>
<dbReference type="EMBL" id="FN649056">
    <property type="protein sequence ID" value="CBN78047.1"/>
    <property type="molecule type" value="Genomic_DNA"/>
</dbReference>
<dbReference type="AlphaFoldDB" id="D8LTD7"/>
<dbReference type="PANTHER" id="PTHR30546">
    <property type="entry name" value="FLAVODOXIN-RELATED PROTEIN WRBA-RELATED"/>
    <property type="match status" value="1"/>
</dbReference>
<dbReference type="PROSITE" id="PS50902">
    <property type="entry name" value="FLAVODOXIN_LIKE"/>
    <property type="match status" value="1"/>
</dbReference>